<evidence type="ECO:0000313" key="6">
    <source>
        <dbReference type="EMBL" id="SJE39721.1"/>
    </source>
</evidence>
<dbReference type="EMBL" id="CXEC01000139">
    <property type="protein sequence ID" value="CSR93548.1"/>
    <property type="molecule type" value="Genomic_DNA"/>
</dbReference>
<dbReference type="Proteomes" id="UP000251393">
    <property type="component" value="Unassembled WGS sequence"/>
</dbReference>
<evidence type="ECO:0000313" key="5">
    <source>
        <dbReference type="EMBL" id="SIY20707.1"/>
    </source>
</evidence>
<dbReference type="STRING" id="216599.GCA_000283715_01793"/>
<organism evidence="5 11">
    <name type="scientific">Shigella sonnei</name>
    <dbReference type="NCBI Taxonomy" id="624"/>
    <lineage>
        <taxon>Bacteria</taxon>
        <taxon>Pseudomonadati</taxon>
        <taxon>Pseudomonadota</taxon>
        <taxon>Gammaproteobacteria</taxon>
        <taxon>Enterobacterales</taxon>
        <taxon>Enterobacteriaceae</taxon>
        <taxon>Shigella</taxon>
    </lineage>
</organism>
<evidence type="ECO:0000313" key="4">
    <source>
        <dbReference type="EMBL" id="CSR93548.1"/>
    </source>
</evidence>
<dbReference type="EMBL" id="FTXV01000163">
    <property type="protein sequence ID" value="SJE39721.1"/>
    <property type="molecule type" value="Genomic_DNA"/>
</dbReference>
<evidence type="ECO:0000313" key="13">
    <source>
        <dbReference type="Proteomes" id="UP000188006"/>
    </source>
</evidence>
<name>A0A0I1DP94_SHISO</name>
<dbReference type="EMBL" id="UDYI01000149">
    <property type="protein sequence ID" value="SRR26213.1"/>
    <property type="molecule type" value="Genomic_DNA"/>
</dbReference>
<dbReference type="EMBL" id="FUBI01000147">
    <property type="protein sequence ID" value="SJH50979.1"/>
    <property type="molecule type" value="Genomic_DNA"/>
</dbReference>
<reference evidence="8 15" key="3">
    <citation type="submission" date="2018-06" db="EMBL/GenBank/DDBJ databases">
        <authorList>
            <consortium name="Pathogen Informatics"/>
            <person name="Doyle S."/>
        </authorList>
    </citation>
    <scope>NUCLEOTIDE SEQUENCE [LARGE SCALE GENOMIC DNA]</scope>
    <source>
        <strain evidence="8 15">4028STDY6275292</strain>
    </source>
</reference>
<dbReference type="Pfam" id="PF01381">
    <property type="entry name" value="HTH_3"/>
    <property type="match status" value="1"/>
</dbReference>
<protein>
    <submittedName>
        <fullName evidence="3 5">Regulator of the C1 family from prophage</fullName>
    </submittedName>
    <submittedName>
        <fullName evidence="2">Transcriptional regulator</fullName>
    </submittedName>
</protein>
<dbReference type="InterPro" id="IPR010982">
    <property type="entry name" value="Lambda_DNA-bd_dom_sf"/>
</dbReference>
<sequence>MKRKSLSDTDLNAARRLKEIWMAKKSQLGLTQERAAEIMGFSTQGAVSHYLNGQTPLNLEAVLKFAGLLKVPPESIRPDMVDLLQIARMYCREPQQDNIVALPADTEQTEDELPFAVEPMERDLIHTFRAFPKEDQEHMLQEMKDKKESMDRTVARWLAAQKGRRA</sequence>
<feature type="domain" description="HTH cro/C1-type" evidence="1">
    <location>
        <begin position="27"/>
        <end position="76"/>
    </location>
</feature>
<dbReference type="SMART" id="SM00530">
    <property type="entry name" value="HTH_XRE"/>
    <property type="match status" value="1"/>
</dbReference>
<dbReference type="Gene3D" id="1.10.260.40">
    <property type="entry name" value="lambda repressor-like DNA-binding domains"/>
    <property type="match status" value="1"/>
</dbReference>
<dbReference type="AlphaFoldDB" id="A0A0I1DP94"/>
<evidence type="ECO:0000313" key="14">
    <source>
        <dbReference type="Proteomes" id="UP000194501"/>
    </source>
</evidence>
<evidence type="ECO:0000313" key="15">
    <source>
        <dbReference type="Proteomes" id="UP000251393"/>
    </source>
</evidence>
<evidence type="ECO:0000313" key="2">
    <source>
        <dbReference type="EMBL" id="ARS08296.1"/>
    </source>
</evidence>
<dbReference type="SUPFAM" id="SSF47413">
    <property type="entry name" value="lambda repressor-like DNA-binding domains"/>
    <property type="match status" value="1"/>
</dbReference>
<dbReference type="InterPro" id="IPR001387">
    <property type="entry name" value="Cro/C1-type_HTH"/>
</dbReference>
<dbReference type="Proteomes" id="UP000040926">
    <property type="component" value="Unassembled WGS sequence"/>
</dbReference>
<dbReference type="Proteomes" id="UP000194501">
    <property type="component" value="Chromosome"/>
</dbReference>
<dbReference type="EMBL" id="FTSV01000152">
    <property type="protein sequence ID" value="SIY20707.1"/>
    <property type="molecule type" value="Genomic_DNA"/>
</dbReference>
<evidence type="ECO:0000313" key="11">
    <source>
        <dbReference type="Proteomes" id="UP000187708"/>
    </source>
</evidence>
<dbReference type="Proteomes" id="UP000045991">
    <property type="component" value="Unassembled WGS sequence"/>
</dbReference>
<evidence type="ECO:0000313" key="3">
    <source>
        <dbReference type="EMBL" id="CSL01214.1"/>
    </source>
</evidence>
<dbReference type="RefSeq" id="WP_014334019.1">
    <property type="nucleotide sequence ID" value="NZ_CATNNK010000141.1"/>
</dbReference>
<dbReference type="EMBL" id="CWXZ01000152">
    <property type="protein sequence ID" value="CSL01214.1"/>
    <property type="molecule type" value="Genomic_DNA"/>
</dbReference>
<evidence type="ECO:0000313" key="7">
    <source>
        <dbReference type="EMBL" id="SJH50979.1"/>
    </source>
</evidence>
<reference evidence="2 14" key="2">
    <citation type="submission" date="2017-02" db="EMBL/GenBank/DDBJ databases">
        <authorList>
            <person name="Svab D."/>
            <person name="Balint B."/>
            <person name="Maroti G."/>
            <person name="Vasarhelyi B."/>
            <person name="Horvath B."/>
            <person name="Toth I."/>
        </authorList>
    </citation>
    <scope>NUCLEOTIDE SEQUENCE [LARGE SCALE GENOMIC DNA]</scope>
    <source>
        <strain evidence="2">75/02</strain>
    </source>
</reference>
<dbReference type="EMBL" id="CP019689">
    <property type="protein sequence ID" value="ARS08296.1"/>
    <property type="molecule type" value="Genomic_DNA"/>
</dbReference>
<evidence type="ECO:0000313" key="9">
    <source>
        <dbReference type="Proteomes" id="UP000040926"/>
    </source>
</evidence>
<gene>
    <name evidence="2" type="ORF">BZ172_25690</name>
    <name evidence="4" type="ORF">ERS008175_03593</name>
    <name evidence="3" type="ORF">ERS428554_04040</name>
    <name evidence="7" type="ORF">SAMEA1569760_03811</name>
    <name evidence="5" type="ORF">SAMEA2054241_03571</name>
    <name evidence="6" type="ORF">SAMEA3356023_04040</name>
    <name evidence="8" type="ORF">SAMEA3710766_03924</name>
</gene>
<evidence type="ECO:0000313" key="12">
    <source>
        <dbReference type="Proteomes" id="UP000187717"/>
    </source>
</evidence>
<accession>A0A0I1DP94</accession>
<dbReference type="GO" id="GO:0003677">
    <property type="term" value="F:DNA binding"/>
    <property type="evidence" value="ECO:0007669"/>
    <property type="project" value="InterPro"/>
</dbReference>
<evidence type="ECO:0000313" key="8">
    <source>
        <dbReference type="EMBL" id="SRR26213.1"/>
    </source>
</evidence>
<proteinExistence type="predicted"/>
<reference evidence="11 12" key="1">
    <citation type="submission" date="2017-01" db="EMBL/GenBank/DDBJ databases">
        <authorList>
            <consortium name="Pathogen Informatics"/>
        </authorList>
    </citation>
    <scope>NUCLEOTIDE SEQUENCE [LARGE SCALE GENOMIC DNA]</scope>
    <source>
        <strain evidence="4 9">20003593_1361393</strain>
        <strain evidence="3 10">20352044</strain>
        <strain evidence="5 11">2090STDY5461769</strain>
        <strain evidence="6 12">3626STDY6095480</strain>
        <strain evidence="13">sh1405</strain>
        <strain evidence="7">Sh1405</strain>
    </source>
</reference>
<dbReference type="PROSITE" id="PS50943">
    <property type="entry name" value="HTH_CROC1"/>
    <property type="match status" value="1"/>
</dbReference>
<evidence type="ECO:0000313" key="10">
    <source>
        <dbReference type="Proteomes" id="UP000045991"/>
    </source>
</evidence>
<dbReference type="Proteomes" id="UP000188006">
    <property type="component" value="Unassembled WGS sequence"/>
</dbReference>
<evidence type="ECO:0000259" key="1">
    <source>
        <dbReference type="PROSITE" id="PS50943"/>
    </source>
</evidence>
<dbReference type="Proteomes" id="UP000187708">
    <property type="component" value="Unassembled WGS sequence"/>
</dbReference>
<dbReference type="Proteomes" id="UP000187717">
    <property type="component" value="Unassembled WGS sequence"/>
</dbReference>